<evidence type="ECO:0000313" key="2">
    <source>
        <dbReference type="EMBL" id="KAF6175375.1"/>
    </source>
</evidence>
<dbReference type="AlphaFoldDB" id="A0A7J7P7G0"/>
<protein>
    <recommendedName>
        <fullName evidence="1">TORTIFOLIA1/TORL1-2 C-terminal domain-containing protein</fullName>
    </recommendedName>
</protein>
<proteinExistence type="predicted"/>
<evidence type="ECO:0000313" key="3">
    <source>
        <dbReference type="Proteomes" id="UP000541444"/>
    </source>
</evidence>
<name>A0A7J7P7G0_9MAGN</name>
<feature type="domain" description="TORTIFOLIA1/TORL1-2 C-terminal" evidence="1">
    <location>
        <begin position="1"/>
        <end position="121"/>
    </location>
</feature>
<dbReference type="EMBL" id="JACGCM010000189">
    <property type="protein sequence ID" value="KAF6175375.1"/>
    <property type="molecule type" value="Genomic_DNA"/>
</dbReference>
<comment type="caution">
    <text evidence="2">The sequence shown here is derived from an EMBL/GenBank/DDBJ whole genome shotgun (WGS) entry which is preliminary data.</text>
</comment>
<dbReference type="PANTHER" id="PTHR31355:SF7">
    <property type="entry name" value="MICROTUBULE-ASSOCIATED PROTEIN TORTIFOLIA1"/>
    <property type="match status" value="1"/>
</dbReference>
<organism evidence="2 3">
    <name type="scientific">Kingdonia uniflora</name>
    <dbReference type="NCBI Taxonomy" id="39325"/>
    <lineage>
        <taxon>Eukaryota</taxon>
        <taxon>Viridiplantae</taxon>
        <taxon>Streptophyta</taxon>
        <taxon>Embryophyta</taxon>
        <taxon>Tracheophyta</taxon>
        <taxon>Spermatophyta</taxon>
        <taxon>Magnoliopsida</taxon>
        <taxon>Ranunculales</taxon>
        <taxon>Circaeasteraceae</taxon>
        <taxon>Kingdonia</taxon>
    </lineage>
</organism>
<dbReference type="Pfam" id="PF24713">
    <property type="entry name" value="TOR1L1_C"/>
    <property type="match status" value="1"/>
</dbReference>
<dbReference type="InterPro" id="IPR057599">
    <property type="entry name" value="TORTIFOLIA1/TORL1-2_C"/>
</dbReference>
<accession>A0A7J7P7G0</accession>
<sequence>MDALHVGDMDTAYAEVLSTGDDLLLVKLMERSGPIVDQLSNEINDEVLHFIVQCLVEQNLFNLYLSWIQQLADQVMENGPNILGIPTEIKNERLLNLNEASLTMDVPEDWEGATPDQLALAWGIDLQHFEKIFWSPVGSQCVDNGHAMNMYNIIIAKAITNGLKYSLVTRNWGQSNAESPDEGGWHELVTNRYIEYTDAEEEETTIYDFSHKSQILTALAVAFGIELEVEASTNQVAVKQMPIYQLPSKILCRVVDVQLKAEADTDEVFAQVTMLPESNV</sequence>
<keyword evidence="3" id="KW-1185">Reference proteome</keyword>
<dbReference type="GO" id="GO:0008017">
    <property type="term" value="F:microtubule binding"/>
    <property type="evidence" value="ECO:0007669"/>
    <property type="project" value="InterPro"/>
</dbReference>
<dbReference type="GO" id="GO:0010005">
    <property type="term" value="C:cortical microtubule, transverse to long axis"/>
    <property type="evidence" value="ECO:0007669"/>
    <property type="project" value="TreeGrafter"/>
</dbReference>
<dbReference type="PANTHER" id="PTHR31355">
    <property type="entry name" value="MICROTUBULE-ASSOCIATED PROTEIN TORTIFOLIA1"/>
    <property type="match status" value="1"/>
</dbReference>
<dbReference type="GO" id="GO:0009826">
    <property type="term" value="P:unidimensional cell growth"/>
    <property type="evidence" value="ECO:0007669"/>
    <property type="project" value="TreeGrafter"/>
</dbReference>
<gene>
    <name evidence="2" type="ORF">GIB67_009069</name>
</gene>
<dbReference type="Proteomes" id="UP000541444">
    <property type="component" value="Unassembled WGS sequence"/>
</dbReference>
<reference evidence="2 3" key="1">
    <citation type="journal article" date="2020" name="IScience">
        <title>Genome Sequencing of the Endangered Kingdonia uniflora (Circaeasteraceae, Ranunculales) Reveals Potential Mechanisms of Evolutionary Specialization.</title>
        <authorList>
            <person name="Sun Y."/>
            <person name="Deng T."/>
            <person name="Zhang A."/>
            <person name="Moore M.J."/>
            <person name="Landis J.B."/>
            <person name="Lin N."/>
            <person name="Zhang H."/>
            <person name="Zhang X."/>
            <person name="Huang J."/>
            <person name="Zhang X."/>
            <person name="Sun H."/>
            <person name="Wang H."/>
        </authorList>
    </citation>
    <scope>NUCLEOTIDE SEQUENCE [LARGE SCALE GENOMIC DNA]</scope>
    <source>
        <strain evidence="2">TB1705</strain>
        <tissue evidence="2">Leaf</tissue>
    </source>
</reference>
<dbReference type="GO" id="GO:0010031">
    <property type="term" value="P:circumnutation"/>
    <property type="evidence" value="ECO:0007669"/>
    <property type="project" value="TreeGrafter"/>
</dbReference>
<evidence type="ECO:0000259" key="1">
    <source>
        <dbReference type="Pfam" id="PF24713"/>
    </source>
</evidence>
<dbReference type="InterPro" id="IPR033337">
    <property type="entry name" value="TORTIFOLIA1/SINE1-2"/>
</dbReference>
<dbReference type="OrthoDB" id="298726at2759"/>